<evidence type="ECO:0000256" key="2">
    <source>
        <dbReference type="SAM" id="Phobius"/>
    </source>
</evidence>
<sequence length="236" mass="25023">MVVVAEEEPRWQWVRRGAFVALALALVCLGVARVAGVTKADEKVLYFLAAAGLVLMLERVTEFSVGKDGVTAKLARQAYQLAQANRKIVSGEVGGKPAGAVPAGPPVGDPLAAVGGRSVDPNDRNKGQFGGSPTANGWTVEVGGIKPLPGELCQFVVRVSRQATGQPAAEAILYLHDTFRASERRLAVGSGVATETIVAYGGFTLGVEVKDGQTPPTRLELDLANDTRFPQWFRER</sequence>
<keyword evidence="2" id="KW-0812">Transmembrane</keyword>
<gene>
    <name evidence="4" type="ORF">ETAA1_15880</name>
</gene>
<feature type="region of interest" description="Disordered" evidence="1">
    <location>
        <begin position="111"/>
        <end position="135"/>
    </location>
</feature>
<dbReference type="KEGG" id="uli:ETAA1_15880"/>
<dbReference type="Proteomes" id="UP000319576">
    <property type="component" value="Chromosome"/>
</dbReference>
<dbReference type="EMBL" id="CP036273">
    <property type="protein sequence ID" value="QDU19658.1"/>
    <property type="molecule type" value="Genomic_DNA"/>
</dbReference>
<reference evidence="4 5" key="1">
    <citation type="submission" date="2019-02" db="EMBL/GenBank/DDBJ databases">
        <title>Deep-cultivation of Planctomycetes and their phenomic and genomic characterization uncovers novel biology.</title>
        <authorList>
            <person name="Wiegand S."/>
            <person name="Jogler M."/>
            <person name="Boedeker C."/>
            <person name="Pinto D."/>
            <person name="Vollmers J."/>
            <person name="Rivas-Marin E."/>
            <person name="Kohn T."/>
            <person name="Peeters S.H."/>
            <person name="Heuer A."/>
            <person name="Rast P."/>
            <person name="Oberbeckmann S."/>
            <person name="Bunk B."/>
            <person name="Jeske O."/>
            <person name="Meyerdierks A."/>
            <person name="Storesund J.E."/>
            <person name="Kallscheuer N."/>
            <person name="Luecker S."/>
            <person name="Lage O.M."/>
            <person name="Pohl T."/>
            <person name="Merkel B.J."/>
            <person name="Hornburger P."/>
            <person name="Mueller R.-W."/>
            <person name="Bruemmer F."/>
            <person name="Labrenz M."/>
            <person name="Spormann A.M."/>
            <person name="Op den Camp H."/>
            <person name="Overmann J."/>
            <person name="Amann R."/>
            <person name="Jetten M.S.M."/>
            <person name="Mascher T."/>
            <person name="Medema M.H."/>
            <person name="Devos D.P."/>
            <person name="Kaster A.-K."/>
            <person name="Ovreas L."/>
            <person name="Rohde M."/>
            <person name="Galperin M.Y."/>
            <person name="Jogler C."/>
        </authorList>
    </citation>
    <scope>NUCLEOTIDE SEQUENCE [LARGE SCALE GENOMIC DNA]</scope>
    <source>
        <strain evidence="4 5">ETA_A1</strain>
    </source>
</reference>
<keyword evidence="2" id="KW-1133">Transmembrane helix</keyword>
<dbReference type="Pfam" id="PF20305">
    <property type="entry name" value="pYEATS"/>
    <property type="match status" value="1"/>
</dbReference>
<accession>A0A517XQ78</accession>
<evidence type="ECO:0000256" key="1">
    <source>
        <dbReference type="SAM" id="MobiDB-lite"/>
    </source>
</evidence>
<keyword evidence="2" id="KW-0472">Membrane</keyword>
<proteinExistence type="predicted"/>
<feature type="transmembrane region" description="Helical" evidence="2">
    <location>
        <begin position="44"/>
        <end position="61"/>
    </location>
</feature>
<organism evidence="4 5">
    <name type="scientific">Urbifossiella limnaea</name>
    <dbReference type="NCBI Taxonomy" id="2528023"/>
    <lineage>
        <taxon>Bacteria</taxon>
        <taxon>Pseudomonadati</taxon>
        <taxon>Planctomycetota</taxon>
        <taxon>Planctomycetia</taxon>
        <taxon>Gemmatales</taxon>
        <taxon>Gemmataceae</taxon>
        <taxon>Urbifossiella</taxon>
    </lineage>
</organism>
<feature type="domain" description="Prokaryotic YEATS" evidence="3">
    <location>
        <begin position="174"/>
        <end position="223"/>
    </location>
</feature>
<evidence type="ECO:0000259" key="3">
    <source>
        <dbReference type="Pfam" id="PF20305"/>
    </source>
</evidence>
<dbReference type="InterPro" id="IPR046888">
    <property type="entry name" value="pYEATS"/>
</dbReference>
<protein>
    <recommendedName>
        <fullName evidence="3">Prokaryotic YEATS domain-containing protein</fullName>
    </recommendedName>
</protein>
<dbReference type="AlphaFoldDB" id="A0A517XQ78"/>
<keyword evidence="5" id="KW-1185">Reference proteome</keyword>
<name>A0A517XQ78_9BACT</name>
<evidence type="ECO:0000313" key="5">
    <source>
        <dbReference type="Proteomes" id="UP000319576"/>
    </source>
</evidence>
<evidence type="ECO:0000313" key="4">
    <source>
        <dbReference type="EMBL" id="QDU19658.1"/>
    </source>
</evidence>